<dbReference type="Gene3D" id="2.160.20.10">
    <property type="entry name" value="Single-stranded right-handed beta-helix, Pectin lyase-like"/>
    <property type="match status" value="1"/>
</dbReference>
<evidence type="ECO:0000313" key="1">
    <source>
        <dbReference type="EMBL" id="OFC70424.1"/>
    </source>
</evidence>
<name>A0A1E7ZAH8_9ALTE</name>
<dbReference type="Proteomes" id="UP000175691">
    <property type="component" value="Unassembled WGS sequence"/>
</dbReference>
<sequence>MKKGYAIVAMYVETLLFGVLISFSGIASANDNCMERDISDYQWKLRHRGGLPAQIEQEPGTLLEQCIRLKGVGPHPLKLTSRDIEIAHNSDSFKAGGEFTIKEGDTLRLRVQAPVGNGVGKTYRLVFNETDPDRRRDVFRLRWPVQTRNDSRAPKTWHVGPSSPTYREVKDVLKLLSAGDTIILEPGATYQAFEAKEISGTRAQPITLKSNATDASKRAVIEGGTKRFNWTMGLTSSHNWVVENVILQGGGLCVRHASDNTTLRNVLIRHCKTGVLSTDFDSGDLTLDAVEIYDAGGKEKGRPWNHGIYVASDQHTFPGATFTLENSYLHDLRGNAVKSRFENSVIRHNWIENGAEKQSRYLVEVIGYDGQYDFDGQHHEVTDNMLVHRMPGLGSRAGGDGKSPSRGDTVFARNYFVIDGNYNRSMVRTFQGLNSLEVTDNRLVYLASPTKTTLVTDEVKDAGWEQGTPVITVSGNRVTGTTKLLERTAQGAVMSGKPQIAVKDNDTSGFGRLQRDTLDKMRPEQDGYIQLPDWPDL</sequence>
<evidence type="ECO:0000313" key="2">
    <source>
        <dbReference type="Proteomes" id="UP000175691"/>
    </source>
</evidence>
<dbReference type="EMBL" id="MDHN01000029">
    <property type="protein sequence ID" value="OFC70424.1"/>
    <property type="molecule type" value="Genomic_DNA"/>
</dbReference>
<dbReference type="InterPro" id="IPR011050">
    <property type="entry name" value="Pectin_lyase_fold/virulence"/>
</dbReference>
<keyword evidence="2" id="KW-1185">Reference proteome</keyword>
<dbReference type="STRING" id="1656094.BFC18_14775"/>
<proteinExistence type="predicted"/>
<dbReference type="RefSeq" id="WP_070126068.1">
    <property type="nucleotide sequence ID" value="NZ_MDHN01000029.1"/>
</dbReference>
<evidence type="ECO:0008006" key="3">
    <source>
        <dbReference type="Google" id="ProtNLM"/>
    </source>
</evidence>
<dbReference type="InterPro" id="IPR012334">
    <property type="entry name" value="Pectin_lyas_fold"/>
</dbReference>
<dbReference type="OrthoDB" id="6327875at2"/>
<dbReference type="SUPFAM" id="SSF51126">
    <property type="entry name" value="Pectin lyase-like"/>
    <property type="match status" value="1"/>
</dbReference>
<gene>
    <name evidence="1" type="ORF">BFC18_14775</name>
</gene>
<protein>
    <recommendedName>
        <fullName evidence="3">Right handed beta helix domain-containing protein</fullName>
    </recommendedName>
</protein>
<dbReference type="AlphaFoldDB" id="A0A1E7ZAH8"/>
<reference evidence="1 2" key="1">
    <citation type="submission" date="2016-08" db="EMBL/GenBank/DDBJ databases">
        <authorList>
            <person name="Seilhamer J.J."/>
        </authorList>
    </citation>
    <scope>NUCLEOTIDE SEQUENCE [LARGE SCALE GENOMIC DNA]</scope>
    <source>
        <strain evidence="1 2">KCTC 42603</strain>
    </source>
</reference>
<organism evidence="1 2">
    <name type="scientific">Alteromonas confluentis</name>
    <dbReference type="NCBI Taxonomy" id="1656094"/>
    <lineage>
        <taxon>Bacteria</taxon>
        <taxon>Pseudomonadati</taxon>
        <taxon>Pseudomonadota</taxon>
        <taxon>Gammaproteobacteria</taxon>
        <taxon>Alteromonadales</taxon>
        <taxon>Alteromonadaceae</taxon>
        <taxon>Alteromonas/Salinimonas group</taxon>
        <taxon>Alteromonas</taxon>
    </lineage>
</organism>
<comment type="caution">
    <text evidence="1">The sequence shown here is derived from an EMBL/GenBank/DDBJ whole genome shotgun (WGS) entry which is preliminary data.</text>
</comment>
<accession>A0A1E7ZAH8</accession>